<evidence type="ECO:0000256" key="12">
    <source>
        <dbReference type="SAM" id="MobiDB-lite"/>
    </source>
</evidence>
<organism evidence="15 16">
    <name type="scientific">Clytia hemisphaerica</name>
    <dbReference type="NCBI Taxonomy" id="252671"/>
    <lineage>
        <taxon>Eukaryota</taxon>
        <taxon>Metazoa</taxon>
        <taxon>Cnidaria</taxon>
        <taxon>Hydrozoa</taxon>
        <taxon>Hydroidolina</taxon>
        <taxon>Leptothecata</taxon>
        <taxon>Obeliida</taxon>
        <taxon>Clytiidae</taxon>
        <taxon>Clytia</taxon>
    </lineage>
</organism>
<dbReference type="GO" id="GO:0007229">
    <property type="term" value="P:integrin-mediated signaling pathway"/>
    <property type="evidence" value="ECO:0007669"/>
    <property type="project" value="UniProtKB-KW"/>
</dbReference>
<evidence type="ECO:0000256" key="11">
    <source>
        <dbReference type="RuleBase" id="RU003762"/>
    </source>
</evidence>
<dbReference type="GO" id="GO:0005178">
    <property type="term" value="F:integrin binding"/>
    <property type="evidence" value="ECO:0007669"/>
    <property type="project" value="TreeGrafter"/>
</dbReference>
<feature type="transmembrane region" description="Helical" evidence="11">
    <location>
        <begin position="1037"/>
        <end position="1061"/>
    </location>
</feature>
<evidence type="ECO:0000256" key="5">
    <source>
        <dbReference type="ARBA" id="ARBA00022889"/>
    </source>
</evidence>
<reference evidence="15" key="1">
    <citation type="submission" date="2021-01" db="UniProtKB">
        <authorList>
            <consortium name="EnsemblMetazoa"/>
        </authorList>
    </citation>
    <scope>IDENTIFICATION</scope>
</reference>
<feature type="domain" description="Integrin alpha third immunoglobulin-like" evidence="14">
    <location>
        <begin position="795"/>
        <end position="1027"/>
    </location>
</feature>
<accession>A0A7M5XD38</accession>
<dbReference type="OrthoDB" id="5317514at2759"/>
<feature type="region of interest" description="Disordered" evidence="12">
    <location>
        <begin position="485"/>
        <end position="504"/>
    </location>
</feature>
<keyword evidence="4" id="KW-0677">Repeat</keyword>
<evidence type="ECO:0000256" key="6">
    <source>
        <dbReference type="ARBA" id="ARBA00023037"/>
    </source>
</evidence>
<keyword evidence="7 11" id="KW-0472">Membrane</keyword>
<dbReference type="InterPro" id="IPR018184">
    <property type="entry name" value="Integrin_alpha_C_CS"/>
</dbReference>
<keyword evidence="11" id="KW-1133">Transmembrane helix</keyword>
<sequence length="1088" mass="118865">MIQQAFLCLFMVLSTHGYNLDYEYAVVKKGSTDGELFGFSVLQHKENKNNWMLVGAPKGSNQFLRGQDQESGTVFKCNATSPTLECTQQVPFDEASSSGVESKKDQWLGVSLTSGGNDDAVMSCGHRYNYHGSSSKSYSLLIGQCYTVEDNLEFGSGAFSPCKEPLKPFLGGGSTKTPNYQNYGQCLSGLGTGIQKSDGDESDILIGALGALSLTGRIFKERSDNTNPKWGPTNNEAKFQDSYFGYAVAMGKFTVNQGEVAVGGPRHESHGKVLIYKNNAFKDISSEPAFDEKIIQVPSADYEDAEVQIASGFGIALTAIDIDHDGFDELIVGAPFYADKKKPNMGRVYVFGLKDNKFALKKSFYGGKEAYSSFGYSVANVGDLNLDGYDDLVVGAPHREDNKGVVFIYEGTNIGLAAEPQIIKAEEVVSTLASAGTLTLGGFGRSVAGGLDLDNNGYKDVLIGAYSTDHAVLLRSRPIISPHTTLQFDPPQIDPREENKNCDKGGPTKTVCFNVKLCHNITGQEFSKTTIKSVNMKFTLTADAGRPNDPRVFITDKSNVLEFIAPSYSNEIKCYEIKDMYLEFGPDGTIAEYPDVKFTVAYSIPYDEAAGSPKPVRTDVSVASLDAYPILHKKFKDGHAIDAGLEGTQLTFKRECTQCIPDLKVTSAQSVYSLRYRGTEFEFNITIENNGKDPAYAVDLAFDAPESMKVALVREVGSTKGRDCSNNTCLNIIPKLPSNSKKHFLISLNTEKYLPEHSNTAIIKVSSINDEQPATLADNEKKISFDIKVVADISLIGGKSTQSVAYTGKIKGEKAMEGFDDIGQEVEHKFAVRNRGPDLLPSAILTINWPALTLSGKHLLYLIDVTKSPRMVCEQIPVNTAEITSRARRDFVLPVGGKLIARVRRQADNTDNNSTTTPTPTTDGGDGGTGGINVVPVSKPREGITLSCPDKTAICQTIRCEITNLPSKISEQIVFRSRLWEPSLLLDYYGEVLTIVSNGKVELGQNISYITDPDPNNNYNDVYTIINPVLVKAKSKIAVWIIALAVVAGIILLALLVFGLFKLGFFKRNRKPEYYGQKKEQEKSLLKK</sequence>
<evidence type="ECO:0008006" key="17">
    <source>
        <dbReference type="Google" id="ProtNLM"/>
    </source>
</evidence>
<dbReference type="EnsemblMetazoa" id="CLYHEMT021548.1">
    <property type="protein sequence ID" value="CLYHEMP021548.1"/>
    <property type="gene ID" value="CLYHEMG021548"/>
</dbReference>
<evidence type="ECO:0000313" key="16">
    <source>
        <dbReference type="Proteomes" id="UP000594262"/>
    </source>
</evidence>
<evidence type="ECO:0000256" key="7">
    <source>
        <dbReference type="ARBA" id="ARBA00023136"/>
    </source>
</evidence>
<evidence type="ECO:0000256" key="8">
    <source>
        <dbReference type="ARBA" id="ARBA00023170"/>
    </source>
</evidence>
<evidence type="ECO:0000259" key="14">
    <source>
        <dbReference type="Pfam" id="PF20806"/>
    </source>
</evidence>
<dbReference type="AlphaFoldDB" id="A0A7M5XD38"/>
<evidence type="ECO:0000256" key="1">
    <source>
        <dbReference type="ARBA" id="ARBA00004479"/>
    </source>
</evidence>
<keyword evidence="9" id="KW-0325">Glycoprotein</keyword>
<keyword evidence="5 11" id="KW-0130">Cell adhesion</keyword>
<feature type="repeat" description="FG-GAP" evidence="10">
    <location>
        <begin position="299"/>
        <end position="358"/>
    </location>
</feature>
<dbReference type="GeneID" id="136816601"/>
<dbReference type="PANTHER" id="PTHR23220">
    <property type="entry name" value="INTEGRIN ALPHA"/>
    <property type="match status" value="1"/>
</dbReference>
<dbReference type="Pfam" id="PF08441">
    <property type="entry name" value="Integrin_A_Ig_1"/>
    <property type="match status" value="1"/>
</dbReference>
<dbReference type="PROSITE" id="PS00242">
    <property type="entry name" value="INTEGRIN_ALPHA"/>
    <property type="match status" value="1"/>
</dbReference>
<dbReference type="SMART" id="SM00191">
    <property type="entry name" value="Int_alpha"/>
    <property type="match status" value="5"/>
</dbReference>
<comment type="similarity">
    <text evidence="2 11">Belongs to the integrin alpha chain family.</text>
</comment>
<dbReference type="RefSeq" id="XP_066929042.1">
    <property type="nucleotide sequence ID" value="XM_067072941.1"/>
</dbReference>
<dbReference type="Pfam" id="PF20806">
    <property type="entry name" value="Integrin_A_Ig_3"/>
    <property type="match status" value="1"/>
</dbReference>
<evidence type="ECO:0000256" key="2">
    <source>
        <dbReference type="ARBA" id="ARBA00008054"/>
    </source>
</evidence>
<dbReference type="InterPro" id="IPR013519">
    <property type="entry name" value="Int_alpha_beta-p"/>
</dbReference>
<dbReference type="Gene3D" id="2.60.40.1530">
    <property type="entry name" value="ntegrin, alpha v. Chain A, domain 4"/>
    <property type="match status" value="1"/>
</dbReference>
<dbReference type="InterPro" id="IPR032695">
    <property type="entry name" value="Integrin_dom_sf"/>
</dbReference>
<dbReference type="Gene3D" id="2.130.10.130">
    <property type="entry name" value="Integrin alpha, N-terminal"/>
    <property type="match status" value="1"/>
</dbReference>
<dbReference type="InterPro" id="IPR048286">
    <property type="entry name" value="Integrin_alpha_Ig-like_3"/>
</dbReference>
<dbReference type="Pfam" id="PF01839">
    <property type="entry name" value="FG-GAP"/>
    <property type="match status" value="2"/>
</dbReference>
<dbReference type="PROSITE" id="PS51470">
    <property type="entry name" value="FG_GAP"/>
    <property type="match status" value="4"/>
</dbReference>
<feature type="compositionally biased region" description="Basic and acidic residues" evidence="12">
    <location>
        <begin position="494"/>
        <end position="503"/>
    </location>
</feature>
<keyword evidence="6 11" id="KW-0401">Integrin</keyword>
<dbReference type="Gene3D" id="2.60.40.1460">
    <property type="entry name" value="Integrin domains. Chain A, domain 2"/>
    <property type="match status" value="1"/>
</dbReference>
<dbReference type="InterPro" id="IPR000413">
    <property type="entry name" value="Integrin_alpha"/>
</dbReference>
<keyword evidence="16" id="KW-1185">Reference proteome</keyword>
<evidence type="ECO:0000256" key="10">
    <source>
        <dbReference type="PROSITE-ProRule" id="PRU00803"/>
    </source>
</evidence>
<keyword evidence="8 11" id="KW-0675">Receptor</keyword>
<dbReference type="GO" id="GO:0098609">
    <property type="term" value="P:cell-cell adhesion"/>
    <property type="evidence" value="ECO:0007669"/>
    <property type="project" value="TreeGrafter"/>
</dbReference>
<dbReference type="GO" id="GO:0033627">
    <property type="term" value="P:cell adhesion mediated by integrin"/>
    <property type="evidence" value="ECO:0007669"/>
    <property type="project" value="TreeGrafter"/>
</dbReference>
<comment type="subcellular location">
    <subcellularLocation>
        <location evidence="1 11">Membrane</location>
        <topology evidence="1 11">Single-pass type I membrane protein</topology>
    </subcellularLocation>
</comment>
<feature type="chain" id="PRO_5029941828" description="Integrin alpha-2 domain-containing protein" evidence="11">
    <location>
        <begin position="18"/>
        <end position="1088"/>
    </location>
</feature>
<feature type="repeat" description="FG-GAP" evidence="10">
    <location>
        <begin position="359"/>
        <end position="418"/>
    </location>
</feature>
<dbReference type="PANTHER" id="PTHR23220:SF122">
    <property type="entry name" value="INTEGRIN ALPHA-PS1"/>
    <property type="match status" value="1"/>
</dbReference>
<feature type="signal peptide" evidence="11">
    <location>
        <begin position="1"/>
        <end position="17"/>
    </location>
</feature>
<evidence type="ECO:0000256" key="9">
    <source>
        <dbReference type="ARBA" id="ARBA00023180"/>
    </source>
</evidence>
<dbReference type="InterPro" id="IPR013517">
    <property type="entry name" value="FG-GAP"/>
</dbReference>
<dbReference type="InterPro" id="IPR028994">
    <property type="entry name" value="Integrin_alpha_N"/>
</dbReference>
<evidence type="ECO:0000313" key="15">
    <source>
        <dbReference type="EnsemblMetazoa" id="CLYHEMP021548.1"/>
    </source>
</evidence>
<dbReference type="GO" id="GO:0007160">
    <property type="term" value="P:cell-matrix adhesion"/>
    <property type="evidence" value="ECO:0007669"/>
    <property type="project" value="TreeGrafter"/>
</dbReference>
<name>A0A7M5XD38_9CNID</name>
<feature type="domain" description="Integrin alpha first immunoglubulin-like" evidence="13">
    <location>
        <begin position="476"/>
        <end position="633"/>
    </location>
</feature>
<dbReference type="GO" id="GO:0008305">
    <property type="term" value="C:integrin complex"/>
    <property type="evidence" value="ECO:0007669"/>
    <property type="project" value="InterPro"/>
</dbReference>
<evidence type="ECO:0000259" key="13">
    <source>
        <dbReference type="Pfam" id="PF08441"/>
    </source>
</evidence>
<dbReference type="SUPFAM" id="SSF69179">
    <property type="entry name" value="Integrin domains"/>
    <property type="match status" value="3"/>
</dbReference>
<dbReference type="PRINTS" id="PR01185">
    <property type="entry name" value="INTEGRINA"/>
</dbReference>
<dbReference type="Proteomes" id="UP000594262">
    <property type="component" value="Unplaced"/>
</dbReference>
<feature type="repeat" description="FG-GAP" evidence="10">
    <location>
        <begin position="429"/>
        <end position="491"/>
    </location>
</feature>
<dbReference type="SUPFAM" id="SSF69318">
    <property type="entry name" value="Integrin alpha N-terminal domain"/>
    <property type="match status" value="1"/>
</dbReference>
<evidence type="ECO:0000256" key="4">
    <source>
        <dbReference type="ARBA" id="ARBA00022737"/>
    </source>
</evidence>
<dbReference type="Gene3D" id="2.60.40.1510">
    <property type="entry name" value="ntegrin, alpha v. Chain A, domain 3"/>
    <property type="match status" value="1"/>
</dbReference>
<keyword evidence="11" id="KW-0812">Transmembrane</keyword>
<dbReference type="Gene3D" id="1.20.5.930">
    <property type="entry name" value="Bicelle-embedded integrin alpha(iib) transmembrane segment"/>
    <property type="match status" value="1"/>
</dbReference>
<keyword evidence="3 11" id="KW-0732">Signal</keyword>
<dbReference type="GO" id="GO:0009897">
    <property type="term" value="C:external side of plasma membrane"/>
    <property type="evidence" value="ECO:0007669"/>
    <property type="project" value="TreeGrafter"/>
</dbReference>
<feature type="repeat" description="FG-GAP" evidence="10">
    <location>
        <begin position="23"/>
        <end position="86"/>
    </location>
</feature>
<protein>
    <recommendedName>
        <fullName evidence="17">Integrin alpha-2 domain-containing protein</fullName>
    </recommendedName>
</protein>
<proteinExistence type="inferred from homology"/>
<feature type="region of interest" description="Disordered" evidence="12">
    <location>
        <begin position="904"/>
        <end position="934"/>
    </location>
</feature>
<dbReference type="InterPro" id="IPR013649">
    <property type="entry name" value="Integrin_alpha_Ig-like_1"/>
</dbReference>
<evidence type="ECO:0000256" key="3">
    <source>
        <dbReference type="ARBA" id="ARBA00022729"/>
    </source>
</evidence>